<evidence type="ECO:0000313" key="1">
    <source>
        <dbReference type="EMBL" id="CAG8694827.1"/>
    </source>
</evidence>
<gene>
    <name evidence="1" type="ORF">SPELUC_LOCUS10951</name>
</gene>
<reference evidence="1" key="1">
    <citation type="submission" date="2021-06" db="EMBL/GenBank/DDBJ databases">
        <authorList>
            <person name="Kallberg Y."/>
            <person name="Tangrot J."/>
            <person name="Rosling A."/>
        </authorList>
    </citation>
    <scope>NUCLEOTIDE SEQUENCE</scope>
    <source>
        <strain evidence="1">28 12/20/2015</strain>
    </source>
</reference>
<dbReference type="Proteomes" id="UP000789366">
    <property type="component" value="Unassembled WGS sequence"/>
</dbReference>
<evidence type="ECO:0000313" key="2">
    <source>
        <dbReference type="Proteomes" id="UP000789366"/>
    </source>
</evidence>
<accession>A0ACA9PC30</accession>
<sequence length="219" mass="25159">MSATESSASKKRKERSAITLEKKVEIIKKKEKNAKLSHQDLAKQYSIDRSTPTILLADNCAAHSSPKLRNIKLEFLPSHTTSVIQPCDARIIKNFKANYHKLLVTKWINNIENRKSFEPINVKEAIYLISDAWKQVVLTTIINCWNKIKILTLEMNLTNKTAEEYVNMDNKLQMMDTLTEESVVKDILKEQGLGKMALEVAKKYLEQSQFATEDDIYLL</sequence>
<proteinExistence type="predicted"/>
<keyword evidence="2" id="KW-1185">Reference proteome</keyword>
<dbReference type="EMBL" id="CAJVPW010021790">
    <property type="protein sequence ID" value="CAG8694827.1"/>
    <property type="molecule type" value="Genomic_DNA"/>
</dbReference>
<name>A0ACA9PC30_9GLOM</name>
<protein>
    <submittedName>
        <fullName evidence="1">8167_t:CDS:1</fullName>
    </submittedName>
</protein>
<comment type="caution">
    <text evidence="1">The sequence shown here is derived from an EMBL/GenBank/DDBJ whole genome shotgun (WGS) entry which is preliminary data.</text>
</comment>
<organism evidence="1 2">
    <name type="scientific">Cetraspora pellucida</name>
    <dbReference type="NCBI Taxonomy" id="1433469"/>
    <lineage>
        <taxon>Eukaryota</taxon>
        <taxon>Fungi</taxon>
        <taxon>Fungi incertae sedis</taxon>
        <taxon>Mucoromycota</taxon>
        <taxon>Glomeromycotina</taxon>
        <taxon>Glomeromycetes</taxon>
        <taxon>Diversisporales</taxon>
        <taxon>Gigasporaceae</taxon>
        <taxon>Cetraspora</taxon>
    </lineage>
</organism>